<dbReference type="EMBL" id="CAJHNJ030000044">
    <property type="protein sequence ID" value="CAG9131259.1"/>
    <property type="molecule type" value="Genomic_DNA"/>
</dbReference>
<name>A0A8S4FXG5_PLUXY</name>
<dbReference type="AlphaFoldDB" id="A0A8S4FXG5"/>
<sequence length="128" mass="14179">MCDNKLTTPITPQLLRRATADHKRQPRAGVPPREAPRPLPVPQPPFLYPLPSNATLFDYGQYHPYHAAQGEGFDRRDVVPVCREPRPGPARQLHDVVHPAPPRPASPAPSVPYLPVQHPFAPSSICHS</sequence>
<gene>
    <name evidence="2" type="ORF">PLXY2_LOCUS10214</name>
</gene>
<evidence type="ECO:0000313" key="3">
    <source>
        <dbReference type="Proteomes" id="UP000653454"/>
    </source>
</evidence>
<reference evidence="2" key="1">
    <citation type="submission" date="2020-11" db="EMBL/GenBank/DDBJ databases">
        <authorList>
            <person name="Whiteford S."/>
        </authorList>
    </citation>
    <scope>NUCLEOTIDE SEQUENCE</scope>
</reference>
<organism evidence="2 3">
    <name type="scientific">Plutella xylostella</name>
    <name type="common">Diamondback moth</name>
    <name type="synonym">Plutella maculipennis</name>
    <dbReference type="NCBI Taxonomy" id="51655"/>
    <lineage>
        <taxon>Eukaryota</taxon>
        <taxon>Metazoa</taxon>
        <taxon>Ecdysozoa</taxon>
        <taxon>Arthropoda</taxon>
        <taxon>Hexapoda</taxon>
        <taxon>Insecta</taxon>
        <taxon>Pterygota</taxon>
        <taxon>Neoptera</taxon>
        <taxon>Endopterygota</taxon>
        <taxon>Lepidoptera</taxon>
        <taxon>Glossata</taxon>
        <taxon>Ditrysia</taxon>
        <taxon>Yponomeutoidea</taxon>
        <taxon>Plutellidae</taxon>
        <taxon>Plutella</taxon>
    </lineage>
</organism>
<comment type="caution">
    <text evidence="2">The sequence shown here is derived from an EMBL/GenBank/DDBJ whole genome shotgun (WGS) entry which is preliminary data.</text>
</comment>
<feature type="compositionally biased region" description="Polar residues" evidence="1">
    <location>
        <begin position="1"/>
        <end position="11"/>
    </location>
</feature>
<evidence type="ECO:0000313" key="2">
    <source>
        <dbReference type="EMBL" id="CAG9131259.1"/>
    </source>
</evidence>
<protein>
    <submittedName>
        <fullName evidence="2">(diamondback moth) hypothetical protein</fullName>
    </submittedName>
</protein>
<proteinExistence type="predicted"/>
<accession>A0A8S4FXG5</accession>
<feature type="compositionally biased region" description="Pro residues" evidence="1">
    <location>
        <begin position="99"/>
        <end position="111"/>
    </location>
</feature>
<feature type="region of interest" description="Disordered" evidence="1">
    <location>
        <begin position="79"/>
        <end position="111"/>
    </location>
</feature>
<keyword evidence="3" id="KW-1185">Reference proteome</keyword>
<feature type="region of interest" description="Disordered" evidence="1">
    <location>
        <begin position="1"/>
        <end position="45"/>
    </location>
</feature>
<feature type="compositionally biased region" description="Basic and acidic residues" evidence="1">
    <location>
        <begin position="79"/>
        <end position="97"/>
    </location>
</feature>
<evidence type="ECO:0000256" key="1">
    <source>
        <dbReference type="SAM" id="MobiDB-lite"/>
    </source>
</evidence>
<dbReference type="Proteomes" id="UP000653454">
    <property type="component" value="Unassembled WGS sequence"/>
</dbReference>